<dbReference type="Gene3D" id="3.80.10.10">
    <property type="entry name" value="Ribonuclease Inhibitor"/>
    <property type="match status" value="6"/>
</dbReference>
<dbReference type="InterPro" id="IPR055414">
    <property type="entry name" value="LRR_R13L4/SHOC2-like"/>
</dbReference>
<dbReference type="InterPro" id="IPR001611">
    <property type="entry name" value="Leu-rich_rpt"/>
</dbReference>
<dbReference type="PANTHER" id="PTHR11017:SF559">
    <property type="entry name" value="DISEASE RESISTANCE PROTEIN CHL1"/>
    <property type="match status" value="1"/>
</dbReference>
<dbReference type="PROSITE" id="PS50104">
    <property type="entry name" value="TIR"/>
    <property type="match status" value="1"/>
</dbReference>
<evidence type="ECO:0000256" key="3">
    <source>
        <dbReference type="ARBA" id="ARBA00022821"/>
    </source>
</evidence>
<keyword evidence="4" id="KW-0520">NAD</keyword>
<dbReference type="GO" id="GO:0043531">
    <property type="term" value="F:ADP binding"/>
    <property type="evidence" value="ECO:0007669"/>
    <property type="project" value="InterPro"/>
</dbReference>
<evidence type="ECO:0000256" key="4">
    <source>
        <dbReference type="ARBA" id="ARBA00023027"/>
    </source>
</evidence>
<dbReference type="Pfam" id="PF00931">
    <property type="entry name" value="NB-ARC"/>
    <property type="match status" value="1"/>
</dbReference>
<evidence type="ECO:0000259" key="5">
    <source>
        <dbReference type="PROSITE" id="PS50104"/>
    </source>
</evidence>
<dbReference type="InterPro" id="IPR000157">
    <property type="entry name" value="TIR_dom"/>
</dbReference>
<dbReference type="FunFam" id="3.40.50.10140:FF:000007">
    <property type="entry name" value="Disease resistance protein (TIR-NBS-LRR class)"/>
    <property type="match status" value="1"/>
</dbReference>
<dbReference type="Pfam" id="PF23282">
    <property type="entry name" value="WHD_ROQ1"/>
    <property type="match status" value="1"/>
</dbReference>
<dbReference type="InterPro" id="IPR002182">
    <property type="entry name" value="NB-ARC"/>
</dbReference>
<dbReference type="SUPFAM" id="SSF52047">
    <property type="entry name" value="RNI-like"/>
    <property type="match status" value="1"/>
</dbReference>
<keyword evidence="1" id="KW-0433">Leucine-rich repeat</keyword>
<keyword evidence="3" id="KW-0611">Plant defense</keyword>
<dbReference type="InterPro" id="IPR027417">
    <property type="entry name" value="P-loop_NTPase"/>
</dbReference>
<evidence type="ECO:0000313" key="6">
    <source>
        <dbReference type="EMBL" id="KAK4580884.1"/>
    </source>
</evidence>
<dbReference type="SUPFAM" id="SSF52200">
    <property type="entry name" value="Toll/Interleukin receptor TIR domain"/>
    <property type="match status" value="1"/>
</dbReference>
<dbReference type="Pfam" id="PF23598">
    <property type="entry name" value="LRR_14"/>
    <property type="match status" value="2"/>
</dbReference>
<dbReference type="InterPro" id="IPR044974">
    <property type="entry name" value="Disease_R_plants"/>
</dbReference>
<name>A0AAN7IKL7_QUERU</name>
<comment type="caution">
    <text evidence="6">The sequence shown here is derived from an EMBL/GenBank/DDBJ whole genome shotgun (WGS) entry which is preliminary data.</text>
</comment>
<dbReference type="SUPFAM" id="SSF52540">
    <property type="entry name" value="P-loop containing nucleoside triphosphate hydrolases"/>
    <property type="match status" value="1"/>
</dbReference>
<sequence length="1330" mass="148104">MALIDMETALSSFPSCSSSSSSSSTGQWKYDVFISFRGEDTRNTFADLLYDAFKREGIIAFKDDEKLEKGKTISPELSNAIEKSRYAVVIFSKNYASSTWFLNELVKIVQCEKEKIWPVFYDVEPSDVRKQKGTFEQDFIKHEQNFNEDRVKMWRVALSQVGEIVGWPVINRPLSQVIRSIVRVISHKLNDDTFSDIDEGLIGLDSRVLELESCLDVGSDDVDVRFIGIWAMGGMGKTTLARVVYHMVFKEFEACSFIADVRELSEKHGLVFLQQKLVSDILTETNLKVKDTYDGVRVIKNRFRHKRILLVLDDVHESDQLYKLARKHDWFGPGSRIIITTRDERVLRIHKVNQIYEVKGLSGEHALHLFCLNAFKQKHVPDDYLKLSKDFLNYAGGLPLALEVLGSFLFGKSTVDWKNAIERLKEFPDEKIIEVLQISFDGLHHLEKETFLYIACIFNHEKKDDVVQILNTLGLHAGIGLNELIDKSLLKIMDEDIVWMHDLLVKMGRHIVFRECPHDPGRRSRLWHYEDIDKVLKRNKGTGAVQAIDISGIYQAEKEARWNLDAFSKMDNLKFLRIRNVCLQHGPKQLPNDLRILDWSNYPSKSLPSSFQPDELVQLCLQHSKIERLSIGIKNFDKLKFIDLANSMNLIITPNFTGVPNLEKLVLERCKNLQELDPSIGVLKKLILLNLRQCEKLHYLPDKFEMESLVILELSGCLNVKKIPKFVGNMKYLQHLSLNCTAIRELPSSVESLVGLTSLTLKACKNLVCLPSTIFSLTLLTELDLSGCPKFDNLPEELGNAKSLKVLNLNGTAIKELPSSIGRLIGLISLRLIDCKNLVCLPNSICSLKLLECLDLFGCSKVENLPKNLGNVKGLKVLNLSKTCIKELPSSIEHLTSLTSLTLRDCKNLACLPNTICSLKLLKCLDLFGCSKVENLPKNLGNVEGLKVLNLIGTAIKEVPSSIALLKNLKKLNIHRFNRTSTSYSMPIVHDPVNGGFSSLVRLNLNGNNFDSLPDSIGGLSSLVDLDLSGNNFDSLPDSIGGENNFDSLRDSIGGLSSLEYLDLRANNFDSLPDSIGGLSSLVDLDLSGNNFDSLPNSISGLSSLKYLDLRENNFDSLPDSIGGLSSLGYLSLSGNNFNSLPDSIGGGNNFDSLPDSIGGLSSLIYLGLSGNNFDSLLDSIGGLSSLEYLDLSGNNFDSLPDSIGGLSSLRYLDLSGNNFDSLPDSIGGLSSLRYLDLSDNNFDSLPDSIGGLSSLRYLRLSGNNFDSLLDSIGGLSSLEYLDLRGSNFDSLPDSIRGLSSLEYLDLRGSNFDSLPDNIGGLHHLKILKL</sequence>
<feature type="domain" description="TIR" evidence="5">
    <location>
        <begin position="28"/>
        <end position="185"/>
    </location>
</feature>
<dbReference type="InterPro" id="IPR058192">
    <property type="entry name" value="WHD_ROQ1-like"/>
</dbReference>
<keyword evidence="2" id="KW-0677">Repeat</keyword>
<protein>
    <recommendedName>
        <fullName evidence="5">TIR domain-containing protein</fullName>
    </recommendedName>
</protein>
<dbReference type="InterPro" id="IPR042197">
    <property type="entry name" value="Apaf_helical"/>
</dbReference>
<reference evidence="6 7" key="1">
    <citation type="journal article" date="2023" name="G3 (Bethesda)">
        <title>A haplotype-resolved chromosome-scale genome for Quercus rubra L. provides insights into the genetics of adaptive traits for red oak species.</title>
        <authorList>
            <person name="Kapoor B."/>
            <person name="Jenkins J."/>
            <person name="Schmutz J."/>
            <person name="Zhebentyayeva T."/>
            <person name="Kuelheim C."/>
            <person name="Coggeshall M."/>
            <person name="Heim C."/>
            <person name="Lasky J.R."/>
            <person name="Leites L."/>
            <person name="Islam-Faridi N."/>
            <person name="Romero-Severson J."/>
            <person name="DeLeo V.L."/>
            <person name="Lucas S.M."/>
            <person name="Lazic D."/>
            <person name="Gailing O."/>
            <person name="Carlson J."/>
            <person name="Staton M."/>
        </authorList>
    </citation>
    <scope>NUCLEOTIDE SEQUENCE [LARGE SCALE GENOMIC DNA]</scope>
    <source>
        <strain evidence="6">Pseudo-F2</strain>
    </source>
</reference>
<keyword evidence="7" id="KW-1185">Reference proteome</keyword>
<dbReference type="Gene3D" id="3.40.50.300">
    <property type="entry name" value="P-loop containing nucleotide triphosphate hydrolases"/>
    <property type="match status" value="1"/>
</dbReference>
<proteinExistence type="predicted"/>
<dbReference type="InterPro" id="IPR032675">
    <property type="entry name" value="LRR_dom_sf"/>
</dbReference>
<dbReference type="GO" id="GO:0051707">
    <property type="term" value="P:response to other organism"/>
    <property type="evidence" value="ECO:0007669"/>
    <property type="project" value="UniProtKB-ARBA"/>
</dbReference>
<dbReference type="Gene3D" id="1.10.8.430">
    <property type="entry name" value="Helical domain of apoptotic protease-activating factors"/>
    <property type="match status" value="1"/>
</dbReference>
<evidence type="ECO:0000313" key="7">
    <source>
        <dbReference type="Proteomes" id="UP001324115"/>
    </source>
</evidence>
<dbReference type="GO" id="GO:0006952">
    <property type="term" value="P:defense response"/>
    <property type="evidence" value="ECO:0007669"/>
    <property type="project" value="UniProtKB-KW"/>
</dbReference>
<dbReference type="PROSITE" id="PS51450">
    <property type="entry name" value="LRR"/>
    <property type="match status" value="5"/>
</dbReference>
<dbReference type="SUPFAM" id="SSF52058">
    <property type="entry name" value="L domain-like"/>
    <property type="match status" value="2"/>
</dbReference>
<dbReference type="PRINTS" id="PR00364">
    <property type="entry name" value="DISEASERSIST"/>
</dbReference>
<evidence type="ECO:0000256" key="1">
    <source>
        <dbReference type="ARBA" id="ARBA00022614"/>
    </source>
</evidence>
<dbReference type="EMBL" id="JAXUIC010000007">
    <property type="protein sequence ID" value="KAK4580884.1"/>
    <property type="molecule type" value="Genomic_DNA"/>
</dbReference>
<dbReference type="Gene3D" id="3.40.50.10140">
    <property type="entry name" value="Toll/interleukin-1 receptor homology (TIR) domain"/>
    <property type="match status" value="1"/>
</dbReference>
<dbReference type="Pfam" id="PF00560">
    <property type="entry name" value="LRR_1"/>
    <property type="match status" value="2"/>
</dbReference>
<dbReference type="InterPro" id="IPR003591">
    <property type="entry name" value="Leu-rich_rpt_typical-subtyp"/>
</dbReference>
<gene>
    <name evidence="6" type="ORF">RGQ29_024509</name>
</gene>
<dbReference type="PANTHER" id="PTHR11017">
    <property type="entry name" value="LEUCINE-RICH REPEAT-CONTAINING PROTEIN"/>
    <property type="match status" value="1"/>
</dbReference>
<dbReference type="InterPro" id="IPR035897">
    <property type="entry name" value="Toll_tir_struct_dom_sf"/>
</dbReference>
<dbReference type="SMART" id="SM00369">
    <property type="entry name" value="LRR_TYP"/>
    <property type="match status" value="17"/>
</dbReference>
<dbReference type="SMART" id="SM00364">
    <property type="entry name" value="LRR_BAC"/>
    <property type="match status" value="13"/>
</dbReference>
<dbReference type="SMART" id="SM00255">
    <property type="entry name" value="TIR"/>
    <property type="match status" value="1"/>
</dbReference>
<dbReference type="Proteomes" id="UP001324115">
    <property type="component" value="Unassembled WGS sequence"/>
</dbReference>
<dbReference type="Pfam" id="PF01582">
    <property type="entry name" value="TIR"/>
    <property type="match status" value="1"/>
</dbReference>
<dbReference type="Pfam" id="PF13855">
    <property type="entry name" value="LRR_8"/>
    <property type="match status" value="2"/>
</dbReference>
<evidence type="ECO:0000256" key="2">
    <source>
        <dbReference type="ARBA" id="ARBA00022737"/>
    </source>
</evidence>
<accession>A0AAN7IKL7</accession>
<dbReference type="GO" id="GO:0007165">
    <property type="term" value="P:signal transduction"/>
    <property type="evidence" value="ECO:0007669"/>
    <property type="project" value="InterPro"/>
</dbReference>
<organism evidence="6 7">
    <name type="scientific">Quercus rubra</name>
    <name type="common">Northern red oak</name>
    <name type="synonym">Quercus borealis</name>
    <dbReference type="NCBI Taxonomy" id="3512"/>
    <lineage>
        <taxon>Eukaryota</taxon>
        <taxon>Viridiplantae</taxon>
        <taxon>Streptophyta</taxon>
        <taxon>Embryophyta</taxon>
        <taxon>Tracheophyta</taxon>
        <taxon>Spermatophyta</taxon>
        <taxon>Magnoliopsida</taxon>
        <taxon>eudicotyledons</taxon>
        <taxon>Gunneridae</taxon>
        <taxon>Pentapetalae</taxon>
        <taxon>rosids</taxon>
        <taxon>fabids</taxon>
        <taxon>Fagales</taxon>
        <taxon>Fagaceae</taxon>
        <taxon>Quercus</taxon>
    </lineage>
</organism>